<name>A0ABD2Q160_9PLAT</name>
<evidence type="ECO:0000256" key="1">
    <source>
        <dbReference type="SAM" id="MobiDB-lite"/>
    </source>
</evidence>
<sequence length="166" mass="18903">MHLEEEMPDNASRAFQQLLLLMNRLNYFDDGNLRNLFQLRNCSFLAAPETANGDKLLIESVHLLATLLSPNRAPTVAQADMLIHLVQQSQQKSMSVNGESEQYLVLMKALAQALNQQQQQHELQNGQNLHHDDSVYPSSTSRKRKAQLQEMYFRQRSTTYTTGSGL</sequence>
<feature type="compositionally biased region" description="Low complexity" evidence="1">
    <location>
        <begin position="117"/>
        <end position="128"/>
    </location>
</feature>
<dbReference type="AlphaFoldDB" id="A0ABD2Q160"/>
<comment type="caution">
    <text evidence="2">The sequence shown here is derived from an EMBL/GenBank/DDBJ whole genome shotgun (WGS) entry which is preliminary data.</text>
</comment>
<proteinExistence type="predicted"/>
<accession>A0ABD2Q160</accession>
<dbReference type="Proteomes" id="UP001626550">
    <property type="component" value="Unassembled WGS sequence"/>
</dbReference>
<dbReference type="EMBL" id="JBJKFK010001438">
    <property type="protein sequence ID" value="KAL3313098.1"/>
    <property type="molecule type" value="Genomic_DNA"/>
</dbReference>
<keyword evidence="3" id="KW-1185">Reference proteome</keyword>
<evidence type="ECO:0000313" key="3">
    <source>
        <dbReference type="Proteomes" id="UP001626550"/>
    </source>
</evidence>
<evidence type="ECO:0000313" key="2">
    <source>
        <dbReference type="EMBL" id="KAL3313098.1"/>
    </source>
</evidence>
<reference evidence="2 3" key="1">
    <citation type="submission" date="2024-11" db="EMBL/GenBank/DDBJ databases">
        <title>Adaptive evolution of stress response genes in parasites aligns with host niche diversity.</title>
        <authorList>
            <person name="Hahn C."/>
            <person name="Resl P."/>
        </authorList>
    </citation>
    <scope>NUCLEOTIDE SEQUENCE [LARGE SCALE GENOMIC DNA]</scope>
    <source>
        <strain evidence="2">EGGRZ-B1_66</strain>
        <tissue evidence="2">Body</tissue>
    </source>
</reference>
<gene>
    <name evidence="2" type="ORF">Ciccas_008303</name>
</gene>
<protein>
    <submittedName>
        <fullName evidence="2">Uncharacterized protein</fullName>
    </submittedName>
</protein>
<feature type="region of interest" description="Disordered" evidence="1">
    <location>
        <begin position="117"/>
        <end position="141"/>
    </location>
</feature>
<organism evidence="2 3">
    <name type="scientific">Cichlidogyrus casuarinus</name>
    <dbReference type="NCBI Taxonomy" id="1844966"/>
    <lineage>
        <taxon>Eukaryota</taxon>
        <taxon>Metazoa</taxon>
        <taxon>Spiralia</taxon>
        <taxon>Lophotrochozoa</taxon>
        <taxon>Platyhelminthes</taxon>
        <taxon>Monogenea</taxon>
        <taxon>Monopisthocotylea</taxon>
        <taxon>Dactylogyridea</taxon>
        <taxon>Ancyrocephalidae</taxon>
        <taxon>Cichlidogyrus</taxon>
    </lineage>
</organism>